<accession>A0ABR8JP05</accession>
<feature type="transmembrane region" description="Helical" evidence="1">
    <location>
        <begin position="12"/>
        <end position="35"/>
    </location>
</feature>
<evidence type="ECO:0000313" key="3">
    <source>
        <dbReference type="Proteomes" id="UP000606003"/>
    </source>
</evidence>
<evidence type="ECO:0000256" key="1">
    <source>
        <dbReference type="SAM" id="Phobius"/>
    </source>
</evidence>
<dbReference type="EMBL" id="JACXAC010000001">
    <property type="protein sequence ID" value="MBD2720785.1"/>
    <property type="molecule type" value="Genomic_DNA"/>
</dbReference>
<keyword evidence="3" id="KW-1185">Reference proteome</keyword>
<proteinExistence type="predicted"/>
<name>A0ABR8JP05_9BACT</name>
<organism evidence="2 3">
    <name type="scientific">Hymenobacter armeniacus</name>
    <dbReference type="NCBI Taxonomy" id="2771358"/>
    <lineage>
        <taxon>Bacteria</taxon>
        <taxon>Pseudomonadati</taxon>
        <taxon>Bacteroidota</taxon>
        <taxon>Cytophagia</taxon>
        <taxon>Cytophagales</taxon>
        <taxon>Hymenobacteraceae</taxon>
        <taxon>Hymenobacter</taxon>
    </lineage>
</organism>
<keyword evidence="1" id="KW-0812">Transmembrane</keyword>
<comment type="caution">
    <text evidence="2">The sequence shown here is derived from an EMBL/GenBank/DDBJ whole genome shotgun (WGS) entry which is preliminary data.</text>
</comment>
<gene>
    <name evidence="2" type="ORF">IC234_01490</name>
</gene>
<sequence>MTRSDARSLNFLTLLLGGVLALSLGLNALLMAGWIEAWPDDVSAELAATTADLHQTQRQLASCQQHQQQQDSLLTLTRHLAPGPALVTQ</sequence>
<reference evidence="2 3" key="1">
    <citation type="submission" date="2020-09" db="EMBL/GenBank/DDBJ databases">
        <authorList>
            <person name="Kim M.K."/>
        </authorList>
    </citation>
    <scope>NUCLEOTIDE SEQUENCE [LARGE SCALE GENOMIC DNA]</scope>
    <source>
        <strain evidence="2 3">BT189</strain>
    </source>
</reference>
<dbReference type="Proteomes" id="UP000606003">
    <property type="component" value="Unassembled WGS sequence"/>
</dbReference>
<keyword evidence="1" id="KW-1133">Transmembrane helix</keyword>
<dbReference type="RefSeq" id="WP_190922065.1">
    <property type="nucleotide sequence ID" value="NZ_JACXAC010000001.1"/>
</dbReference>
<protein>
    <submittedName>
        <fullName evidence="2">Uncharacterized protein</fullName>
    </submittedName>
</protein>
<keyword evidence="1" id="KW-0472">Membrane</keyword>
<evidence type="ECO:0000313" key="2">
    <source>
        <dbReference type="EMBL" id="MBD2720785.1"/>
    </source>
</evidence>